<keyword evidence="5" id="KW-1185">Reference proteome</keyword>
<dbReference type="OrthoDB" id="4772757at2759"/>
<dbReference type="Pfam" id="PF12796">
    <property type="entry name" value="Ank_2"/>
    <property type="match status" value="1"/>
</dbReference>
<dbReference type="SMART" id="SM00248">
    <property type="entry name" value="ANK"/>
    <property type="match status" value="3"/>
</dbReference>
<evidence type="ECO:0000256" key="1">
    <source>
        <dbReference type="ARBA" id="ARBA00022737"/>
    </source>
</evidence>
<protein>
    <submittedName>
        <fullName evidence="4">Ankyrin</fullName>
    </submittedName>
</protein>
<proteinExistence type="predicted"/>
<accession>A0A6A7BE32</accession>
<evidence type="ECO:0000313" key="5">
    <source>
        <dbReference type="Proteomes" id="UP000799423"/>
    </source>
</evidence>
<dbReference type="Gene3D" id="1.25.40.20">
    <property type="entry name" value="Ankyrin repeat-containing domain"/>
    <property type="match status" value="2"/>
</dbReference>
<keyword evidence="1" id="KW-0677">Repeat</keyword>
<keyword evidence="2 3" id="KW-0040">ANK repeat</keyword>
<dbReference type="EMBL" id="MU006294">
    <property type="protein sequence ID" value="KAF2853751.1"/>
    <property type="molecule type" value="Genomic_DNA"/>
</dbReference>
<feature type="repeat" description="ANK" evidence="3">
    <location>
        <begin position="57"/>
        <end position="89"/>
    </location>
</feature>
<dbReference type="Pfam" id="PF00023">
    <property type="entry name" value="Ank"/>
    <property type="match status" value="1"/>
</dbReference>
<dbReference type="InterPro" id="IPR036770">
    <property type="entry name" value="Ankyrin_rpt-contain_sf"/>
</dbReference>
<sequence length="141" mass="14784">MLELEEKKIVESSTTTLNTGYNISELLIRGSQRGSEAVVKLLLDKGANVNVNAQGGHYGNALQAASAGGYKAVVKLLLDKGADPNAQGHEAVVKLLLDKGADPNAQGGKYGNALWAASEEGHEAVVKLLRDAGADIDTMVW</sequence>
<dbReference type="AlphaFoldDB" id="A0A6A7BE32"/>
<reference evidence="4" key="1">
    <citation type="submission" date="2020-01" db="EMBL/GenBank/DDBJ databases">
        <authorList>
            <consortium name="DOE Joint Genome Institute"/>
            <person name="Haridas S."/>
            <person name="Albert R."/>
            <person name="Binder M."/>
            <person name="Bloem J."/>
            <person name="Labutti K."/>
            <person name="Salamov A."/>
            <person name="Andreopoulos B."/>
            <person name="Baker S.E."/>
            <person name="Barry K."/>
            <person name="Bills G."/>
            <person name="Bluhm B.H."/>
            <person name="Cannon C."/>
            <person name="Castanera R."/>
            <person name="Culley D.E."/>
            <person name="Daum C."/>
            <person name="Ezra D."/>
            <person name="Gonzalez J.B."/>
            <person name="Henrissat B."/>
            <person name="Kuo A."/>
            <person name="Liang C."/>
            <person name="Lipzen A."/>
            <person name="Lutzoni F."/>
            <person name="Magnuson J."/>
            <person name="Mondo S."/>
            <person name="Nolan M."/>
            <person name="Ohm R."/>
            <person name="Pangilinan J."/>
            <person name="Park H.-J."/>
            <person name="Ramirez L."/>
            <person name="Alfaro M."/>
            <person name="Sun H."/>
            <person name="Tritt A."/>
            <person name="Yoshinaga Y."/>
            <person name="Zwiers L.-H."/>
            <person name="Turgeon B.G."/>
            <person name="Goodwin S.B."/>
            <person name="Spatafora J.W."/>
            <person name="Crous P.W."/>
            <person name="Grigoriev I.V."/>
        </authorList>
    </citation>
    <scope>NUCLEOTIDE SEQUENCE</scope>
    <source>
        <strain evidence="4">IPT5</strain>
    </source>
</reference>
<name>A0A6A7BE32_9PLEO</name>
<dbReference type="PANTHER" id="PTHR24123:SF33">
    <property type="entry name" value="PROTEIN HOS4"/>
    <property type="match status" value="1"/>
</dbReference>
<dbReference type="SUPFAM" id="SSF48403">
    <property type="entry name" value="Ankyrin repeat"/>
    <property type="match status" value="1"/>
</dbReference>
<dbReference type="InterPro" id="IPR051165">
    <property type="entry name" value="Multifunctional_ANK_Repeat"/>
</dbReference>
<gene>
    <name evidence="4" type="ORF">T440DRAFT_389279</name>
</gene>
<evidence type="ECO:0000313" key="4">
    <source>
        <dbReference type="EMBL" id="KAF2853751.1"/>
    </source>
</evidence>
<dbReference type="InterPro" id="IPR002110">
    <property type="entry name" value="Ankyrin_rpt"/>
</dbReference>
<dbReference type="PROSITE" id="PS50088">
    <property type="entry name" value="ANK_REPEAT"/>
    <property type="match status" value="1"/>
</dbReference>
<organism evidence="4 5">
    <name type="scientific">Plenodomus tracheiphilus IPT5</name>
    <dbReference type="NCBI Taxonomy" id="1408161"/>
    <lineage>
        <taxon>Eukaryota</taxon>
        <taxon>Fungi</taxon>
        <taxon>Dikarya</taxon>
        <taxon>Ascomycota</taxon>
        <taxon>Pezizomycotina</taxon>
        <taxon>Dothideomycetes</taxon>
        <taxon>Pleosporomycetidae</taxon>
        <taxon>Pleosporales</taxon>
        <taxon>Pleosporineae</taxon>
        <taxon>Leptosphaeriaceae</taxon>
        <taxon>Plenodomus</taxon>
    </lineage>
</organism>
<dbReference type="PANTHER" id="PTHR24123">
    <property type="entry name" value="ANKYRIN REPEAT-CONTAINING"/>
    <property type="match status" value="1"/>
</dbReference>
<evidence type="ECO:0000256" key="2">
    <source>
        <dbReference type="ARBA" id="ARBA00023043"/>
    </source>
</evidence>
<evidence type="ECO:0000256" key="3">
    <source>
        <dbReference type="PROSITE-ProRule" id="PRU00023"/>
    </source>
</evidence>
<dbReference type="Proteomes" id="UP000799423">
    <property type="component" value="Unassembled WGS sequence"/>
</dbReference>